<evidence type="ECO:0000256" key="7">
    <source>
        <dbReference type="ARBA" id="ARBA00022962"/>
    </source>
</evidence>
<feature type="binding site" evidence="11">
    <location>
        <position position="45"/>
    </location>
    <ligand>
        <name>L-glutamine</name>
        <dbReference type="ChEBI" id="CHEBI:58359"/>
    </ligand>
</feature>
<evidence type="ECO:0000256" key="9">
    <source>
        <dbReference type="ARBA" id="ARBA00048816"/>
    </source>
</evidence>
<dbReference type="GO" id="GO:0044205">
    <property type="term" value="P:'de novo' UMP biosynthetic process"/>
    <property type="evidence" value="ECO:0007669"/>
    <property type="project" value="UniProtKB-UniRule"/>
</dbReference>
<dbReference type="SUPFAM" id="SSF52317">
    <property type="entry name" value="Class I glutamine amidotransferase-like"/>
    <property type="match status" value="1"/>
</dbReference>
<dbReference type="Gene3D" id="3.50.30.20">
    <property type="entry name" value="Carbamoyl-phosphate synthase small subunit, N-terminal domain"/>
    <property type="match status" value="1"/>
</dbReference>
<feature type="binding site" evidence="11">
    <location>
        <position position="218"/>
    </location>
    <ligand>
        <name>L-glutamine</name>
        <dbReference type="ChEBI" id="CHEBI:58359"/>
    </ligand>
</feature>
<comment type="catalytic activity">
    <reaction evidence="10 11">
        <text>L-glutamine + H2O = L-glutamate + NH4(+)</text>
        <dbReference type="Rhea" id="RHEA:15889"/>
        <dbReference type="ChEBI" id="CHEBI:15377"/>
        <dbReference type="ChEBI" id="CHEBI:28938"/>
        <dbReference type="ChEBI" id="CHEBI:29985"/>
        <dbReference type="ChEBI" id="CHEBI:58359"/>
    </reaction>
</comment>
<evidence type="ECO:0000313" key="13">
    <source>
        <dbReference type="EMBL" id="ADZ83537.1"/>
    </source>
</evidence>
<dbReference type="InterPro" id="IPR050472">
    <property type="entry name" value="Anth_synth/Amidotransfase"/>
</dbReference>
<dbReference type="GO" id="GO:0006207">
    <property type="term" value="P:'de novo' pyrimidine nucleobase biosynthetic process"/>
    <property type="evidence" value="ECO:0007669"/>
    <property type="project" value="InterPro"/>
</dbReference>
<dbReference type="NCBIfam" id="NF009475">
    <property type="entry name" value="PRK12838.1"/>
    <property type="match status" value="1"/>
</dbReference>
<dbReference type="eggNOG" id="COG0505">
    <property type="taxonomic scope" value="Bacteria"/>
</dbReference>
<dbReference type="Proteomes" id="UP000008467">
    <property type="component" value="Chromosome"/>
</dbReference>
<dbReference type="EMBL" id="CP002582">
    <property type="protein sequence ID" value="ADZ83537.1"/>
    <property type="molecule type" value="Genomic_DNA"/>
</dbReference>
<dbReference type="InterPro" id="IPR006274">
    <property type="entry name" value="CarbamoylP_synth_ssu"/>
</dbReference>
<dbReference type="UniPathway" id="UPA00068">
    <property type="reaction ID" value="UER00171"/>
</dbReference>
<dbReference type="SMART" id="SM01097">
    <property type="entry name" value="CPSase_sm_chain"/>
    <property type="match status" value="1"/>
</dbReference>
<keyword evidence="4 11" id="KW-0436">Ligase</keyword>
<dbReference type="Pfam" id="PF00988">
    <property type="entry name" value="CPSase_sm_chain"/>
    <property type="match status" value="1"/>
</dbReference>
<dbReference type="PANTHER" id="PTHR43418:SF7">
    <property type="entry name" value="CARBAMOYL-PHOSPHATE SYNTHASE SMALL CHAIN"/>
    <property type="match status" value="1"/>
</dbReference>
<evidence type="ECO:0000256" key="5">
    <source>
        <dbReference type="ARBA" id="ARBA00022741"/>
    </source>
</evidence>
<dbReference type="InterPro" id="IPR002474">
    <property type="entry name" value="CarbamoylP_synth_ssu_N"/>
</dbReference>
<dbReference type="Gene3D" id="3.40.50.880">
    <property type="match status" value="1"/>
</dbReference>
<evidence type="ECO:0000256" key="10">
    <source>
        <dbReference type="ARBA" id="ARBA00049285"/>
    </source>
</evidence>
<feature type="region of interest" description="CPSase" evidence="11">
    <location>
        <begin position="1"/>
        <end position="169"/>
    </location>
</feature>
<name>F2JN83_CELLD</name>
<dbReference type="AlphaFoldDB" id="F2JN83"/>
<dbReference type="GO" id="GO:0006541">
    <property type="term" value="P:glutamine metabolic process"/>
    <property type="evidence" value="ECO:0007669"/>
    <property type="project" value="InterPro"/>
</dbReference>
<keyword evidence="6 11" id="KW-0067">ATP-binding</keyword>
<evidence type="ECO:0000256" key="4">
    <source>
        <dbReference type="ARBA" id="ARBA00022598"/>
    </source>
</evidence>
<proteinExistence type="inferred from homology"/>
<keyword evidence="11" id="KW-0028">Amino-acid biosynthesis</keyword>
<evidence type="ECO:0000313" key="14">
    <source>
        <dbReference type="Proteomes" id="UP000008467"/>
    </source>
</evidence>
<evidence type="ECO:0000256" key="11">
    <source>
        <dbReference type="HAMAP-Rule" id="MF_01209"/>
    </source>
</evidence>
<keyword evidence="8 11" id="KW-0665">Pyrimidine biosynthesis</keyword>
<dbReference type="PRINTS" id="PR00097">
    <property type="entry name" value="ANTSNTHASEII"/>
</dbReference>
<accession>F2JN83</accession>
<dbReference type="InterPro" id="IPR017926">
    <property type="entry name" value="GATASE"/>
</dbReference>
<feature type="binding site" evidence="11">
    <location>
        <position position="246"/>
    </location>
    <ligand>
        <name>L-glutamine</name>
        <dbReference type="ChEBI" id="CHEBI:58359"/>
    </ligand>
</feature>
<dbReference type="PRINTS" id="PR00099">
    <property type="entry name" value="CPSGATASE"/>
</dbReference>
<keyword evidence="11" id="KW-0055">Arginine biosynthesis</keyword>
<organism evidence="13 14">
    <name type="scientific">Cellulosilyticum lentocellum (strain ATCC 49066 / DSM 5427 / NCIMB 11756 / RHM5)</name>
    <name type="common">Clostridium lentocellum</name>
    <dbReference type="NCBI Taxonomy" id="642492"/>
    <lineage>
        <taxon>Bacteria</taxon>
        <taxon>Bacillati</taxon>
        <taxon>Bacillota</taxon>
        <taxon>Clostridia</taxon>
        <taxon>Lachnospirales</taxon>
        <taxon>Cellulosilyticaceae</taxon>
        <taxon>Cellulosilyticum</taxon>
    </lineage>
</organism>
<feature type="binding site" evidence="11">
    <location>
        <position position="287"/>
    </location>
    <ligand>
        <name>L-glutamine</name>
        <dbReference type="ChEBI" id="CHEBI:58359"/>
    </ligand>
</feature>
<comment type="function">
    <text evidence="11">Small subunit of the glutamine-dependent carbamoyl phosphate synthetase (CPSase). CPSase catalyzes the formation of carbamoyl phosphate from the ammonia moiety of glutamine, carbonate, and phosphate donated by ATP, constituting the first step of 2 biosynthetic pathways, one leading to arginine and/or urea and the other to pyrimidine nucleotides. The small subunit (glutamine amidotransferase) binds and cleaves glutamine to supply the large subunit with the substrate ammonia.</text>
</comment>
<comment type="caution">
    <text evidence="11">Lacks conserved residue(s) required for the propagation of feature annotation.</text>
</comment>
<dbReference type="InterPro" id="IPR036480">
    <property type="entry name" value="CarbP_synth_ssu_N_sf"/>
</dbReference>
<dbReference type="FunFam" id="3.50.30.20:FF:000001">
    <property type="entry name" value="Carbamoyl-phosphate synthase small chain"/>
    <property type="match status" value="1"/>
</dbReference>
<dbReference type="InterPro" id="IPR035686">
    <property type="entry name" value="CPSase_GATase1"/>
</dbReference>
<keyword evidence="5 11" id="KW-0547">Nucleotide-binding</keyword>
<evidence type="ECO:0000256" key="3">
    <source>
        <dbReference type="ARBA" id="ARBA00007800"/>
    </source>
</evidence>
<feature type="domain" description="Carbamoyl-phosphate synthase small subunit N-terminal" evidence="12">
    <location>
        <begin position="1"/>
        <end position="131"/>
    </location>
</feature>
<dbReference type="GO" id="GO:0004088">
    <property type="term" value="F:carbamoyl-phosphate synthase (glutamine-hydrolyzing) activity"/>
    <property type="evidence" value="ECO:0007669"/>
    <property type="project" value="UniProtKB-UniRule"/>
</dbReference>
<evidence type="ECO:0000256" key="2">
    <source>
        <dbReference type="ARBA" id="ARBA00005077"/>
    </source>
</evidence>
<dbReference type="InterPro" id="IPR029062">
    <property type="entry name" value="Class_I_gatase-like"/>
</dbReference>
<dbReference type="HOGENOM" id="CLU_035901_2_1_9"/>
<comment type="pathway">
    <text evidence="2 11">Amino-acid biosynthesis; L-arginine biosynthesis; carbamoyl phosphate from bicarbonate: step 1/1.</text>
</comment>
<feature type="binding site" evidence="11">
    <location>
        <position position="290"/>
    </location>
    <ligand>
        <name>L-glutamine</name>
        <dbReference type="ChEBI" id="CHEBI:58359"/>
    </ligand>
</feature>
<dbReference type="PRINTS" id="PR00096">
    <property type="entry name" value="GATASE"/>
</dbReference>
<dbReference type="RefSeq" id="WP_013656834.1">
    <property type="nucleotide sequence ID" value="NC_015275.1"/>
</dbReference>
<comment type="pathway">
    <text evidence="1 11">Pyrimidine metabolism; UMP biosynthesis via de novo pathway; (S)-dihydroorotate from bicarbonate: step 1/3.</text>
</comment>
<dbReference type="EC" id="6.3.5.5" evidence="11"/>
<dbReference type="PANTHER" id="PTHR43418">
    <property type="entry name" value="MULTIFUNCTIONAL TRYPTOPHAN BIOSYNTHESIS PROTEIN-RELATED"/>
    <property type="match status" value="1"/>
</dbReference>
<evidence type="ECO:0000259" key="12">
    <source>
        <dbReference type="SMART" id="SM01097"/>
    </source>
</evidence>
<evidence type="ECO:0000256" key="1">
    <source>
        <dbReference type="ARBA" id="ARBA00004812"/>
    </source>
</evidence>
<feature type="active site" description="Nucleophile" evidence="11">
    <location>
        <position position="245"/>
    </location>
</feature>
<dbReference type="SUPFAM" id="SSF52021">
    <property type="entry name" value="Carbamoyl phosphate synthetase, small subunit N-terminal domain"/>
    <property type="match status" value="1"/>
</dbReference>
<dbReference type="NCBIfam" id="TIGR01368">
    <property type="entry name" value="CPSaseIIsmall"/>
    <property type="match status" value="1"/>
</dbReference>
<dbReference type="CDD" id="cd01744">
    <property type="entry name" value="GATase1_CPSase"/>
    <property type="match status" value="1"/>
</dbReference>
<dbReference type="GO" id="GO:0004359">
    <property type="term" value="F:glutaminase activity"/>
    <property type="evidence" value="ECO:0007669"/>
    <property type="project" value="RHEA"/>
</dbReference>
<comment type="similarity">
    <text evidence="3 11">Belongs to the CarA family.</text>
</comment>
<comment type="subunit">
    <text evidence="11">Composed of two chains; the small (or glutamine) chain promotes the hydrolysis of glutamine to ammonia, which is used by the large (or ammonia) chain to synthesize carbamoyl phosphate. Tetramer of heterodimers (alpha,beta)4.</text>
</comment>
<reference evidence="13 14" key="1">
    <citation type="journal article" date="2011" name="J. Bacteriol.">
        <title>Complete genome sequence of the cellulose-degrading bacterium Cellulosilyticum lentocellum.</title>
        <authorList>
            <consortium name="US DOE Joint Genome Institute"/>
            <person name="Miller D.A."/>
            <person name="Suen G."/>
            <person name="Bruce D."/>
            <person name="Copeland A."/>
            <person name="Cheng J.F."/>
            <person name="Detter C."/>
            <person name="Goodwin L.A."/>
            <person name="Han C.S."/>
            <person name="Hauser L.J."/>
            <person name="Land M.L."/>
            <person name="Lapidus A."/>
            <person name="Lucas S."/>
            <person name="Meincke L."/>
            <person name="Pitluck S."/>
            <person name="Tapia R."/>
            <person name="Teshima H."/>
            <person name="Woyke T."/>
            <person name="Fox B.G."/>
            <person name="Angert E.R."/>
            <person name="Currie C.R."/>
        </authorList>
    </citation>
    <scope>NUCLEOTIDE SEQUENCE [LARGE SCALE GENOMIC DNA]</scope>
    <source>
        <strain evidence="14">ATCC 49066 / DSM 5427 / NCIMB 11756 / RHM5</strain>
    </source>
</reference>
<comment type="catalytic activity">
    <reaction evidence="9 11">
        <text>hydrogencarbonate + L-glutamine + 2 ATP + H2O = carbamoyl phosphate + L-glutamate + 2 ADP + phosphate + 2 H(+)</text>
        <dbReference type="Rhea" id="RHEA:18633"/>
        <dbReference type="ChEBI" id="CHEBI:15377"/>
        <dbReference type="ChEBI" id="CHEBI:15378"/>
        <dbReference type="ChEBI" id="CHEBI:17544"/>
        <dbReference type="ChEBI" id="CHEBI:29985"/>
        <dbReference type="ChEBI" id="CHEBI:30616"/>
        <dbReference type="ChEBI" id="CHEBI:43474"/>
        <dbReference type="ChEBI" id="CHEBI:58228"/>
        <dbReference type="ChEBI" id="CHEBI:58359"/>
        <dbReference type="ChEBI" id="CHEBI:456216"/>
        <dbReference type="EC" id="6.3.5.5"/>
    </reaction>
</comment>
<feature type="active site" evidence="11">
    <location>
        <position position="329"/>
    </location>
</feature>
<dbReference type="UniPathway" id="UPA00070">
    <property type="reaction ID" value="UER00115"/>
</dbReference>
<dbReference type="KEGG" id="cle:Clole_1814"/>
<protein>
    <recommendedName>
        <fullName evidence="11">Carbamoyl phosphate synthase small chain</fullName>
        <ecNumber evidence="11">6.3.5.5</ecNumber>
    </recommendedName>
    <alternativeName>
        <fullName evidence="11">Carbamoyl phosphate synthetase glutamine chain</fullName>
    </alternativeName>
</protein>
<dbReference type="PROSITE" id="PS51273">
    <property type="entry name" value="GATASE_TYPE_1"/>
    <property type="match status" value="1"/>
</dbReference>
<gene>
    <name evidence="11" type="primary">carA</name>
    <name evidence="13" type="ordered locus">Clole_1814</name>
</gene>
<evidence type="ECO:0000256" key="6">
    <source>
        <dbReference type="ARBA" id="ARBA00022840"/>
    </source>
</evidence>
<evidence type="ECO:0000256" key="8">
    <source>
        <dbReference type="ARBA" id="ARBA00022975"/>
    </source>
</evidence>
<dbReference type="HAMAP" id="MF_01209">
    <property type="entry name" value="CPSase_S_chain"/>
    <property type="match status" value="1"/>
</dbReference>
<dbReference type="GO" id="GO:0006526">
    <property type="term" value="P:L-arginine biosynthetic process"/>
    <property type="evidence" value="ECO:0007669"/>
    <property type="project" value="UniProtKB-UniRule"/>
</dbReference>
<dbReference type="Pfam" id="PF00117">
    <property type="entry name" value="GATase"/>
    <property type="match status" value="1"/>
</dbReference>
<sequence>MKAQLILENGMIFEGKAFGYLKETIGEVVFNTGMTGYQEILTDPSYYGQMVVMTYPLIGNYGINLEDMESSKSHVRALIVREKSDYPNNFRCELTLDGYLKSQKVIGLEGIDTRALTRVLRDHGTMRAIIAVRELTPSQIKLKIDAFNNQMAVSEVTTKESYVIEGNKTHIAVIDCGIKSNILRSFEARGCKLSVFPASAKPEEILAVNPDGIFLSNGPADPKDVQDTVATVKTLIGKKPITAICLGHQLLCLALGGNTAKLKFGHHGCNHPVKDFITNRVYITSQNHNYYVETLPEGAVVTHTNMNDRTVEGMYFKDLNIYSVQFHPEACPGPTDTAHIFDEFITVMQGGKLNA</sequence>
<dbReference type="GO" id="GO:0005524">
    <property type="term" value="F:ATP binding"/>
    <property type="evidence" value="ECO:0007669"/>
    <property type="project" value="UniProtKB-UniRule"/>
</dbReference>
<feature type="active site" evidence="11">
    <location>
        <position position="327"/>
    </location>
</feature>
<keyword evidence="14" id="KW-1185">Reference proteome</keyword>
<dbReference type="STRING" id="642492.Clole_1814"/>
<keyword evidence="7 11" id="KW-0315">Glutamine amidotransferase</keyword>
<feature type="binding site" evidence="11">
    <location>
        <position position="249"/>
    </location>
    <ligand>
        <name>L-glutamine</name>
        <dbReference type="ChEBI" id="CHEBI:58359"/>
    </ligand>
</feature>